<name>A0ABV2K5V9_SPOPS</name>
<accession>A0ABV2K5V9</accession>
<organism evidence="2 3">
    <name type="scientific">Sporosarcina psychrophila</name>
    <name type="common">Bacillus psychrophilus</name>
    <dbReference type="NCBI Taxonomy" id="1476"/>
    <lineage>
        <taxon>Bacteria</taxon>
        <taxon>Bacillati</taxon>
        <taxon>Bacillota</taxon>
        <taxon>Bacilli</taxon>
        <taxon>Bacillales</taxon>
        <taxon>Caryophanaceae</taxon>
        <taxon>Sporosarcina</taxon>
    </lineage>
</organism>
<evidence type="ECO:0000313" key="2">
    <source>
        <dbReference type="EMBL" id="MET3655428.1"/>
    </source>
</evidence>
<comment type="caution">
    <text evidence="2">The sequence shown here is derived from an EMBL/GenBank/DDBJ whole genome shotgun (WGS) entry which is preliminary data.</text>
</comment>
<feature type="chain" id="PRO_5045217341" description="Lipoprotein" evidence="1">
    <location>
        <begin position="21"/>
        <end position="184"/>
    </location>
</feature>
<dbReference type="RefSeq" id="WP_354312041.1">
    <property type="nucleotide sequence ID" value="NZ_JBEPME010000001.1"/>
</dbReference>
<sequence length="184" mass="20574">MKKTIFFLIVVLLLAGCASKDNNREKGAEEKVDKTVEQQTLSLQLLKADEEAGVTIENSEVYKELNRMITENADMGLANDFSINIIDIVDSGTENASLLFLAINRLDEPMKNIKFDYTLGHDNGAFVWEGVEVDLSEQETGIIQSNHAVPFSLSITPEQEAIIDTLEQDNQVVKMDNFKFESVN</sequence>
<dbReference type="EMBL" id="JBEPME010000001">
    <property type="protein sequence ID" value="MET3655428.1"/>
    <property type="molecule type" value="Genomic_DNA"/>
</dbReference>
<keyword evidence="1" id="KW-0732">Signal</keyword>
<protein>
    <recommendedName>
        <fullName evidence="4">Lipoprotein</fullName>
    </recommendedName>
</protein>
<feature type="signal peptide" evidence="1">
    <location>
        <begin position="1"/>
        <end position="20"/>
    </location>
</feature>
<proteinExistence type="predicted"/>
<dbReference type="Proteomes" id="UP001549104">
    <property type="component" value="Unassembled WGS sequence"/>
</dbReference>
<reference evidence="2 3" key="1">
    <citation type="submission" date="2024-06" db="EMBL/GenBank/DDBJ databases">
        <title>Sorghum-associated microbial communities from plants grown in Nebraska, USA.</title>
        <authorList>
            <person name="Schachtman D."/>
        </authorList>
    </citation>
    <scope>NUCLEOTIDE SEQUENCE [LARGE SCALE GENOMIC DNA]</scope>
    <source>
        <strain evidence="2 3">1288</strain>
    </source>
</reference>
<evidence type="ECO:0008006" key="4">
    <source>
        <dbReference type="Google" id="ProtNLM"/>
    </source>
</evidence>
<gene>
    <name evidence="2" type="ORF">ABIC55_000512</name>
</gene>
<dbReference type="PROSITE" id="PS51257">
    <property type="entry name" value="PROKAR_LIPOPROTEIN"/>
    <property type="match status" value="1"/>
</dbReference>
<evidence type="ECO:0000256" key="1">
    <source>
        <dbReference type="SAM" id="SignalP"/>
    </source>
</evidence>
<evidence type="ECO:0000313" key="3">
    <source>
        <dbReference type="Proteomes" id="UP001549104"/>
    </source>
</evidence>
<keyword evidence="3" id="KW-1185">Reference proteome</keyword>